<evidence type="ECO:0000313" key="2">
    <source>
        <dbReference type="EMBL" id="TVU22898.1"/>
    </source>
</evidence>
<dbReference type="AlphaFoldDB" id="A0A5J9UI60"/>
<dbReference type="EMBL" id="RWGY01000026">
    <property type="protein sequence ID" value="TVU22898.1"/>
    <property type="molecule type" value="Genomic_DNA"/>
</dbReference>
<sequence>MAETTAAARALEMGAPPLGRGPVMREVSTPPPSRAPAAPSRIQADLWILDRPQAENTATWSLPRLMIARGARHASPVSNTRPPHHRARPARSAPAVIAGFGDEGFKVHLYLGEFQKNQVICS</sequence>
<protein>
    <submittedName>
        <fullName evidence="2">Uncharacterized protein</fullName>
    </submittedName>
</protein>
<organism evidence="2 3">
    <name type="scientific">Eragrostis curvula</name>
    <name type="common">weeping love grass</name>
    <dbReference type="NCBI Taxonomy" id="38414"/>
    <lineage>
        <taxon>Eukaryota</taxon>
        <taxon>Viridiplantae</taxon>
        <taxon>Streptophyta</taxon>
        <taxon>Embryophyta</taxon>
        <taxon>Tracheophyta</taxon>
        <taxon>Spermatophyta</taxon>
        <taxon>Magnoliopsida</taxon>
        <taxon>Liliopsida</taxon>
        <taxon>Poales</taxon>
        <taxon>Poaceae</taxon>
        <taxon>PACMAD clade</taxon>
        <taxon>Chloridoideae</taxon>
        <taxon>Eragrostideae</taxon>
        <taxon>Eragrostidinae</taxon>
        <taxon>Eragrostis</taxon>
    </lineage>
</organism>
<dbReference type="Gramene" id="TVU22898">
    <property type="protein sequence ID" value="TVU22898"/>
    <property type="gene ID" value="EJB05_32619"/>
</dbReference>
<comment type="caution">
    <text evidence="2">The sequence shown here is derived from an EMBL/GenBank/DDBJ whole genome shotgun (WGS) entry which is preliminary data.</text>
</comment>
<gene>
    <name evidence="2" type="ORF">EJB05_32619</name>
</gene>
<accession>A0A5J9UI60</accession>
<feature type="region of interest" description="Disordered" evidence="1">
    <location>
        <begin position="72"/>
        <end position="91"/>
    </location>
</feature>
<dbReference type="Proteomes" id="UP000324897">
    <property type="component" value="Unassembled WGS sequence"/>
</dbReference>
<proteinExistence type="predicted"/>
<evidence type="ECO:0000313" key="3">
    <source>
        <dbReference type="Proteomes" id="UP000324897"/>
    </source>
</evidence>
<evidence type="ECO:0000256" key="1">
    <source>
        <dbReference type="SAM" id="MobiDB-lite"/>
    </source>
</evidence>
<reference evidence="2 3" key="1">
    <citation type="journal article" date="2019" name="Sci. Rep.">
        <title>A high-quality genome of Eragrostis curvula grass provides insights into Poaceae evolution and supports new strategies to enhance forage quality.</title>
        <authorList>
            <person name="Carballo J."/>
            <person name="Santos B.A.C.M."/>
            <person name="Zappacosta D."/>
            <person name="Garbus I."/>
            <person name="Selva J.P."/>
            <person name="Gallo C.A."/>
            <person name="Diaz A."/>
            <person name="Albertini E."/>
            <person name="Caccamo M."/>
            <person name="Echenique V."/>
        </authorList>
    </citation>
    <scope>NUCLEOTIDE SEQUENCE [LARGE SCALE GENOMIC DNA]</scope>
    <source>
        <strain evidence="3">cv. Victoria</strain>
        <tissue evidence="2">Leaf</tissue>
    </source>
</reference>
<name>A0A5J9UI60_9POAL</name>
<keyword evidence="3" id="KW-1185">Reference proteome</keyword>
<feature type="region of interest" description="Disordered" evidence="1">
    <location>
        <begin position="1"/>
        <end position="39"/>
    </location>
</feature>